<feature type="transmembrane region" description="Helical" evidence="8">
    <location>
        <begin position="6"/>
        <end position="22"/>
    </location>
</feature>
<evidence type="ECO:0000256" key="3">
    <source>
        <dbReference type="ARBA" id="ARBA00022448"/>
    </source>
</evidence>
<feature type="transmembrane region" description="Helical" evidence="8">
    <location>
        <begin position="415"/>
        <end position="436"/>
    </location>
</feature>
<evidence type="ECO:0000256" key="5">
    <source>
        <dbReference type="ARBA" id="ARBA00022989"/>
    </source>
</evidence>
<feature type="transmembrane region" description="Helical" evidence="8">
    <location>
        <begin position="233"/>
        <end position="250"/>
    </location>
</feature>
<dbReference type="KEGG" id="ksc:CD178_01488"/>
<feature type="transmembrane region" description="Helical" evidence="8">
    <location>
        <begin position="72"/>
        <end position="91"/>
    </location>
</feature>
<keyword evidence="5 8" id="KW-1133">Transmembrane helix</keyword>
<dbReference type="GO" id="GO:0005886">
    <property type="term" value="C:plasma membrane"/>
    <property type="evidence" value="ECO:0007669"/>
    <property type="project" value="TreeGrafter"/>
</dbReference>
<dbReference type="PANTHER" id="PTHR48086:SF8">
    <property type="entry name" value="MONOCARBOXYLIC ACID PERMEASE"/>
    <property type="match status" value="1"/>
</dbReference>
<feature type="transmembrane region" description="Helical" evidence="8">
    <location>
        <begin position="388"/>
        <end position="408"/>
    </location>
</feature>
<comment type="similarity">
    <text evidence="2 7">Belongs to the sodium:solute symporter (SSF) (TC 2.A.21) family.</text>
</comment>
<dbReference type="CDD" id="cd10322">
    <property type="entry name" value="SLC5sbd"/>
    <property type="match status" value="1"/>
</dbReference>
<organism evidence="9 10">
    <name type="scientific">Komagataeibacter saccharivorans</name>
    <dbReference type="NCBI Taxonomy" id="265959"/>
    <lineage>
        <taxon>Bacteria</taxon>
        <taxon>Pseudomonadati</taxon>
        <taxon>Pseudomonadota</taxon>
        <taxon>Alphaproteobacteria</taxon>
        <taxon>Acetobacterales</taxon>
        <taxon>Acetobacteraceae</taxon>
        <taxon>Komagataeibacter</taxon>
    </lineage>
</organism>
<evidence type="ECO:0000313" key="10">
    <source>
        <dbReference type="Proteomes" id="UP000264120"/>
    </source>
</evidence>
<dbReference type="InterPro" id="IPR038377">
    <property type="entry name" value="Na/Glc_symporter_sf"/>
</dbReference>
<evidence type="ECO:0000256" key="7">
    <source>
        <dbReference type="RuleBase" id="RU362091"/>
    </source>
</evidence>
<dbReference type="InterPro" id="IPR001734">
    <property type="entry name" value="Na/solute_symporter"/>
</dbReference>
<feature type="transmembrane region" description="Helical" evidence="8">
    <location>
        <begin position="157"/>
        <end position="176"/>
    </location>
</feature>
<dbReference type="Pfam" id="PF00474">
    <property type="entry name" value="SSF"/>
    <property type="match status" value="1"/>
</dbReference>
<evidence type="ECO:0000256" key="4">
    <source>
        <dbReference type="ARBA" id="ARBA00022692"/>
    </source>
</evidence>
<accession>A0A347WBM2</accession>
<reference evidence="9 10" key="1">
    <citation type="submission" date="2017-08" db="EMBL/GenBank/DDBJ databases">
        <title>Complete genome sequence of Gluconacetobacter saccharivorans CV1 isolated from Fermented Vinegar.</title>
        <authorList>
            <person name="Kim S.-Y."/>
        </authorList>
    </citation>
    <scope>NUCLEOTIDE SEQUENCE [LARGE SCALE GENOMIC DNA]</scope>
    <source>
        <strain evidence="9 10">CV1</strain>
    </source>
</reference>
<dbReference type="Proteomes" id="UP000264120">
    <property type="component" value="Chromosome"/>
</dbReference>
<evidence type="ECO:0000256" key="1">
    <source>
        <dbReference type="ARBA" id="ARBA00004141"/>
    </source>
</evidence>
<keyword evidence="3" id="KW-0813">Transport</keyword>
<evidence type="ECO:0000313" key="9">
    <source>
        <dbReference type="EMBL" id="AXY22265.1"/>
    </source>
</evidence>
<feature type="transmembrane region" description="Helical" evidence="8">
    <location>
        <begin position="188"/>
        <end position="206"/>
    </location>
</feature>
<feature type="transmembrane region" description="Helical" evidence="8">
    <location>
        <begin position="314"/>
        <end position="345"/>
    </location>
</feature>
<dbReference type="GO" id="GO:0022857">
    <property type="term" value="F:transmembrane transporter activity"/>
    <property type="evidence" value="ECO:0007669"/>
    <property type="project" value="InterPro"/>
</dbReference>
<evidence type="ECO:0000256" key="8">
    <source>
        <dbReference type="SAM" id="Phobius"/>
    </source>
</evidence>
<gene>
    <name evidence="9" type="primary">yodF_1</name>
    <name evidence="9" type="ORF">CD178_01488</name>
</gene>
<comment type="subcellular location">
    <subcellularLocation>
        <location evidence="1">Membrane</location>
        <topology evidence="1">Multi-pass membrane protein</topology>
    </subcellularLocation>
</comment>
<dbReference type="OrthoDB" id="9810181at2"/>
<keyword evidence="4 8" id="KW-0812">Transmembrane</keyword>
<dbReference type="EMBL" id="CP023036">
    <property type="protein sequence ID" value="AXY22265.1"/>
    <property type="molecule type" value="Genomic_DNA"/>
</dbReference>
<dbReference type="Gene3D" id="1.20.1730.10">
    <property type="entry name" value="Sodium/glucose cotransporter"/>
    <property type="match status" value="1"/>
</dbReference>
<protein>
    <submittedName>
        <fullName evidence="9">Putative symporter YodF</fullName>
    </submittedName>
</protein>
<sequence>MNVALLIIMGTIAGALALGLMARRGIRMDLEQWSVGGRSFGPVFMFVLMAGEVFTTFTFLGGGGYAYAHGVAALYMVAYTALGFVLSYWLLPPVWRIGRRHGLLTQADFFRVRYDSKPLALLVAVVGLVSMIPYLVLQLKGLGIIVQATSYGLLSPSLSVWIGASVMCVYVVVSGMHGSAWTATVKDVLVLGIVAFLGLYMPWHYYGGMGAMFDRIGQMRPDLLTLSTSGFSPSWYCSTIIISGLGIYMWPHTFGSALSAHAARSFRLNAVLMPLYTLVMILAMIVGFAAIGQVPGLTGGQIDMALLRLSIQTFPQWFVGLIGAAGLLTAIVPGSMMLIATATLVANNIYAMVFVPRDRARVGRVARMMVPVVTLVAVWFALDSSISIVGLLIMGYSFVTQLFPSLVASLPARRIVNTAGAGAGICVGVTVVMITVLTHSTMATMFPALPAWIRDINIGSLALGLNIITMLAVSRLSGARYSAKA</sequence>
<dbReference type="PANTHER" id="PTHR48086">
    <property type="entry name" value="SODIUM/PROLINE SYMPORTER-RELATED"/>
    <property type="match status" value="1"/>
</dbReference>
<name>A0A347WBM2_9PROT</name>
<feature type="transmembrane region" description="Helical" evidence="8">
    <location>
        <begin position="365"/>
        <end position="382"/>
    </location>
</feature>
<feature type="transmembrane region" description="Helical" evidence="8">
    <location>
        <begin position="271"/>
        <end position="294"/>
    </location>
</feature>
<feature type="transmembrane region" description="Helical" evidence="8">
    <location>
        <begin position="43"/>
        <end position="66"/>
    </location>
</feature>
<evidence type="ECO:0000256" key="6">
    <source>
        <dbReference type="ARBA" id="ARBA00023136"/>
    </source>
</evidence>
<feature type="transmembrane region" description="Helical" evidence="8">
    <location>
        <begin position="119"/>
        <end position="137"/>
    </location>
</feature>
<dbReference type="RefSeq" id="WP_118962795.1">
    <property type="nucleotide sequence ID" value="NZ_CP023036.1"/>
</dbReference>
<keyword evidence="6 8" id="KW-0472">Membrane</keyword>
<dbReference type="AlphaFoldDB" id="A0A347WBM2"/>
<proteinExistence type="inferred from homology"/>
<keyword evidence="10" id="KW-1185">Reference proteome</keyword>
<evidence type="ECO:0000256" key="2">
    <source>
        <dbReference type="ARBA" id="ARBA00006434"/>
    </source>
</evidence>
<dbReference type="InterPro" id="IPR050277">
    <property type="entry name" value="Sodium:Solute_Symporter"/>
</dbReference>
<feature type="transmembrane region" description="Helical" evidence="8">
    <location>
        <begin position="456"/>
        <end position="474"/>
    </location>
</feature>
<dbReference type="PROSITE" id="PS50283">
    <property type="entry name" value="NA_SOLUT_SYMP_3"/>
    <property type="match status" value="1"/>
</dbReference>